<evidence type="ECO:0000313" key="2">
    <source>
        <dbReference type="Proteomes" id="UP000178501"/>
    </source>
</evidence>
<comment type="caution">
    <text evidence="1">The sequence shown here is derived from an EMBL/GenBank/DDBJ whole genome shotgun (WGS) entry which is preliminary data.</text>
</comment>
<name>A0A1G1YMC3_9BACT</name>
<dbReference type="AlphaFoldDB" id="A0A1G1YMC3"/>
<protein>
    <submittedName>
        <fullName evidence="1">Uncharacterized protein</fullName>
    </submittedName>
</protein>
<evidence type="ECO:0000313" key="1">
    <source>
        <dbReference type="EMBL" id="OGY52597.1"/>
    </source>
</evidence>
<dbReference type="Proteomes" id="UP000178501">
    <property type="component" value="Unassembled WGS sequence"/>
</dbReference>
<sequence length="112" mass="12343">MAIGKNKGGKTMPLVNVMTDTTTALSYNPGKCLSELLADIVTLCWARKSIYVCAADVRDEKKFIAILEAALKEVETVPGFKVEQRGNRFNISLEKGVTLSACWLRIDYLSLS</sequence>
<reference evidence="1 2" key="1">
    <citation type="journal article" date="2016" name="Nat. Commun.">
        <title>Thousands of microbial genomes shed light on interconnected biogeochemical processes in an aquifer system.</title>
        <authorList>
            <person name="Anantharaman K."/>
            <person name="Brown C.T."/>
            <person name="Hug L.A."/>
            <person name="Sharon I."/>
            <person name="Castelle C.J."/>
            <person name="Probst A.J."/>
            <person name="Thomas B.C."/>
            <person name="Singh A."/>
            <person name="Wilkins M.J."/>
            <person name="Karaoz U."/>
            <person name="Brodie E.L."/>
            <person name="Williams K.H."/>
            <person name="Hubbard S.S."/>
            <person name="Banfield J.F."/>
        </authorList>
    </citation>
    <scope>NUCLEOTIDE SEQUENCE [LARGE SCALE GENOMIC DNA]</scope>
</reference>
<gene>
    <name evidence="1" type="ORF">A3J65_04135</name>
</gene>
<proteinExistence type="predicted"/>
<organism evidence="1 2">
    <name type="scientific">Candidatus Buchananbacteria bacterium RIFCSPHIGHO2_02_FULL_45_11b</name>
    <dbReference type="NCBI Taxonomy" id="1797541"/>
    <lineage>
        <taxon>Bacteria</taxon>
        <taxon>Candidatus Buchananiibacteriota</taxon>
    </lineage>
</organism>
<dbReference type="EMBL" id="MHIK01000005">
    <property type="protein sequence ID" value="OGY52597.1"/>
    <property type="molecule type" value="Genomic_DNA"/>
</dbReference>
<accession>A0A1G1YMC3</accession>